<keyword evidence="4" id="KW-0297">G-protein coupled receptor</keyword>
<keyword evidence="3 8" id="KW-1133">Transmembrane helix</keyword>
<dbReference type="GO" id="GO:0004930">
    <property type="term" value="F:G protein-coupled receptor activity"/>
    <property type="evidence" value="ECO:0007669"/>
    <property type="project" value="UniProtKB-KW"/>
</dbReference>
<feature type="domain" description="G-protein coupled receptors family 1 profile" evidence="9">
    <location>
        <begin position="53"/>
        <end position="205"/>
    </location>
</feature>
<dbReference type="PANTHER" id="PTHR45695">
    <property type="entry name" value="LEUCOKININ RECEPTOR-RELATED"/>
    <property type="match status" value="1"/>
</dbReference>
<proteinExistence type="predicted"/>
<evidence type="ECO:0000256" key="3">
    <source>
        <dbReference type="ARBA" id="ARBA00022989"/>
    </source>
</evidence>
<dbReference type="Proteomes" id="UP001519460">
    <property type="component" value="Unassembled WGS sequence"/>
</dbReference>
<evidence type="ECO:0000256" key="1">
    <source>
        <dbReference type="ARBA" id="ARBA00004141"/>
    </source>
</evidence>
<evidence type="ECO:0000256" key="4">
    <source>
        <dbReference type="ARBA" id="ARBA00023040"/>
    </source>
</evidence>
<dbReference type="AlphaFoldDB" id="A0ABD0KM17"/>
<dbReference type="CDD" id="cd00637">
    <property type="entry name" value="7tm_classA_rhodopsin-like"/>
    <property type="match status" value="1"/>
</dbReference>
<gene>
    <name evidence="10" type="ORF">BaRGS_00020477</name>
</gene>
<name>A0ABD0KM17_9CAEN</name>
<evidence type="ECO:0000256" key="8">
    <source>
        <dbReference type="SAM" id="Phobius"/>
    </source>
</evidence>
<keyword evidence="11" id="KW-1185">Reference proteome</keyword>
<dbReference type="InterPro" id="IPR017452">
    <property type="entry name" value="GPCR_Rhodpsn_7TM"/>
</dbReference>
<feature type="transmembrane region" description="Helical" evidence="8">
    <location>
        <begin position="188"/>
        <end position="208"/>
    </location>
</feature>
<protein>
    <recommendedName>
        <fullName evidence="9">G-protein coupled receptors family 1 profile domain-containing protein</fullName>
    </recommendedName>
</protein>
<dbReference type="PRINTS" id="PR00237">
    <property type="entry name" value="GPCRRHODOPSN"/>
</dbReference>
<comment type="caution">
    <text evidence="10">The sequence shown here is derived from an EMBL/GenBank/DDBJ whole genome shotgun (WGS) entry which is preliminary data.</text>
</comment>
<keyword evidence="2 8" id="KW-0812">Transmembrane</keyword>
<feature type="transmembrane region" description="Helical" evidence="8">
    <location>
        <begin position="156"/>
        <end position="176"/>
    </location>
</feature>
<dbReference type="GO" id="GO:0016020">
    <property type="term" value="C:membrane"/>
    <property type="evidence" value="ECO:0007669"/>
    <property type="project" value="UniProtKB-SubCell"/>
</dbReference>
<dbReference type="PROSITE" id="PS50262">
    <property type="entry name" value="G_PROTEIN_RECEP_F1_2"/>
    <property type="match status" value="1"/>
</dbReference>
<dbReference type="PANTHER" id="PTHR45695:SF9">
    <property type="entry name" value="LEUCOKININ RECEPTOR"/>
    <property type="match status" value="1"/>
</dbReference>
<feature type="transmembrane region" description="Helical" evidence="8">
    <location>
        <begin position="48"/>
        <end position="70"/>
    </location>
</feature>
<organism evidence="10 11">
    <name type="scientific">Batillaria attramentaria</name>
    <dbReference type="NCBI Taxonomy" id="370345"/>
    <lineage>
        <taxon>Eukaryota</taxon>
        <taxon>Metazoa</taxon>
        <taxon>Spiralia</taxon>
        <taxon>Lophotrochozoa</taxon>
        <taxon>Mollusca</taxon>
        <taxon>Gastropoda</taxon>
        <taxon>Caenogastropoda</taxon>
        <taxon>Sorbeoconcha</taxon>
        <taxon>Cerithioidea</taxon>
        <taxon>Batillariidae</taxon>
        <taxon>Batillaria</taxon>
    </lineage>
</organism>
<dbReference type="Gene3D" id="1.20.1070.10">
    <property type="entry name" value="Rhodopsin 7-helix transmembrane proteins"/>
    <property type="match status" value="1"/>
</dbReference>
<reference evidence="10 11" key="1">
    <citation type="journal article" date="2023" name="Sci. Data">
        <title>Genome assembly of the Korean intertidal mud-creeper Batillaria attramentaria.</title>
        <authorList>
            <person name="Patra A.K."/>
            <person name="Ho P.T."/>
            <person name="Jun S."/>
            <person name="Lee S.J."/>
            <person name="Kim Y."/>
            <person name="Won Y.J."/>
        </authorList>
    </citation>
    <scope>NUCLEOTIDE SEQUENCE [LARGE SCALE GENOMIC DNA]</scope>
    <source>
        <strain evidence="10">Wonlab-2016</strain>
    </source>
</reference>
<evidence type="ECO:0000256" key="6">
    <source>
        <dbReference type="ARBA" id="ARBA00023170"/>
    </source>
</evidence>
<evidence type="ECO:0000313" key="11">
    <source>
        <dbReference type="Proteomes" id="UP001519460"/>
    </source>
</evidence>
<keyword evidence="6" id="KW-0675">Receptor</keyword>
<evidence type="ECO:0000259" key="9">
    <source>
        <dbReference type="PROSITE" id="PS50262"/>
    </source>
</evidence>
<dbReference type="EMBL" id="JACVVK020000152">
    <property type="protein sequence ID" value="KAK7488318.1"/>
    <property type="molecule type" value="Genomic_DNA"/>
</dbReference>
<evidence type="ECO:0000256" key="7">
    <source>
        <dbReference type="ARBA" id="ARBA00023224"/>
    </source>
</evidence>
<sequence>MWTTTDVSLTSALTSTEEDWNASTSVTTEKPDVTTEAQRPWTDEVSEVVGGCICAVWTAGIAYGISPLFIYKYTLEHKCDIYYVLGPAYAIYSAIGVFVFTSILTLVFYSLIARLVWQKRHGTCPSDLARANAGRTRSGVRVESLRKKLRALKAPIVVYGVFFLSWSPYIITYLLHDLVQELPRTTRSTVTNIAFFNSAMNFFVYLSLNGQFRRAVLFELGGCRKGGTEIATVSGQEGSSTQTTGNNTTVPGYVKGVWRTSISQSNF</sequence>
<evidence type="ECO:0000256" key="5">
    <source>
        <dbReference type="ARBA" id="ARBA00023136"/>
    </source>
</evidence>
<dbReference type="InterPro" id="IPR000276">
    <property type="entry name" value="GPCR_Rhodpsn"/>
</dbReference>
<comment type="subcellular location">
    <subcellularLocation>
        <location evidence="1">Membrane</location>
        <topology evidence="1">Multi-pass membrane protein</topology>
    </subcellularLocation>
</comment>
<keyword evidence="5 8" id="KW-0472">Membrane</keyword>
<dbReference type="SUPFAM" id="SSF81321">
    <property type="entry name" value="Family A G protein-coupled receptor-like"/>
    <property type="match status" value="1"/>
</dbReference>
<evidence type="ECO:0000256" key="2">
    <source>
        <dbReference type="ARBA" id="ARBA00022692"/>
    </source>
</evidence>
<keyword evidence="7" id="KW-0807">Transducer</keyword>
<evidence type="ECO:0000313" key="10">
    <source>
        <dbReference type="EMBL" id="KAK7488318.1"/>
    </source>
</evidence>
<accession>A0ABD0KM17</accession>
<feature type="transmembrane region" description="Helical" evidence="8">
    <location>
        <begin position="90"/>
        <end position="112"/>
    </location>
</feature>
<dbReference type="Pfam" id="PF00001">
    <property type="entry name" value="7tm_1"/>
    <property type="match status" value="1"/>
</dbReference>